<dbReference type="GeneID" id="36537411"/>
<dbReference type="Proteomes" id="UP000234474">
    <property type="component" value="Unassembled WGS sequence"/>
</dbReference>
<organism evidence="3 4">
    <name type="scientific">Aspergillus novofumigatus (strain IBT 16806)</name>
    <dbReference type="NCBI Taxonomy" id="1392255"/>
    <lineage>
        <taxon>Eukaryota</taxon>
        <taxon>Fungi</taxon>
        <taxon>Dikarya</taxon>
        <taxon>Ascomycota</taxon>
        <taxon>Pezizomycotina</taxon>
        <taxon>Eurotiomycetes</taxon>
        <taxon>Eurotiomycetidae</taxon>
        <taxon>Eurotiales</taxon>
        <taxon>Aspergillaceae</taxon>
        <taxon>Aspergillus</taxon>
        <taxon>Aspergillus subgen. Fumigati</taxon>
    </lineage>
</organism>
<evidence type="ECO:0000256" key="1">
    <source>
        <dbReference type="SAM" id="Phobius"/>
    </source>
</evidence>
<proteinExistence type="predicted"/>
<keyword evidence="1" id="KW-0472">Membrane</keyword>
<dbReference type="RefSeq" id="XP_024680094.1">
    <property type="nucleotide sequence ID" value="XM_024830085.1"/>
</dbReference>
<feature type="chain" id="PRO_5014139124" evidence="2">
    <location>
        <begin position="19"/>
        <end position="287"/>
    </location>
</feature>
<keyword evidence="2" id="KW-0732">Signal</keyword>
<evidence type="ECO:0000313" key="3">
    <source>
        <dbReference type="EMBL" id="PKX91499.1"/>
    </source>
</evidence>
<evidence type="ECO:0000313" key="4">
    <source>
        <dbReference type="Proteomes" id="UP000234474"/>
    </source>
</evidence>
<dbReference type="VEuPathDB" id="FungiDB:P174DRAFT_462044"/>
<accession>A0A2I1C1K9</accession>
<gene>
    <name evidence="3" type="ORF">P174DRAFT_462044</name>
</gene>
<sequence length="287" mass="33046">MLLRFLSLAVVCLSRVTASLPDYQPSQISDTPHSRHLYRLDMPDALQNPHSRSHVTLEFFTDNGTLYANHEPIFPSILPQQFPAIKYWPSGEAVRGYRVWGRLLGNTLLLKLRLFDLHGRPITPDLIAVGFTRQNGSLRIIKVERSPFYRHGYANGAWQLFQTHVRPRLDALTGTKDSVSWICPSRGDEYCKSRTYHYHNTIPWNKWDRDLMGLVQPVILPTLLGVGFVAGRVMIALYKSRYRQREVPAIAIESVEEQEGHSIMQKDSDARSFRWMSQSHNLAVRCF</sequence>
<dbReference type="AlphaFoldDB" id="A0A2I1C1K9"/>
<keyword evidence="1" id="KW-1133">Transmembrane helix</keyword>
<dbReference type="STRING" id="1392255.A0A2I1C1K9"/>
<dbReference type="OrthoDB" id="4367799at2759"/>
<keyword evidence="1" id="KW-0812">Transmembrane</keyword>
<feature type="transmembrane region" description="Helical" evidence="1">
    <location>
        <begin position="218"/>
        <end position="238"/>
    </location>
</feature>
<keyword evidence="4" id="KW-1185">Reference proteome</keyword>
<dbReference type="PANTHER" id="PTHR40622:SF1">
    <property type="match status" value="1"/>
</dbReference>
<evidence type="ECO:0000256" key="2">
    <source>
        <dbReference type="SAM" id="SignalP"/>
    </source>
</evidence>
<reference evidence="4" key="1">
    <citation type="journal article" date="2018" name="Proc. Natl. Acad. Sci. U.S.A.">
        <title>Linking secondary metabolites to gene clusters through genome sequencing of six diverse Aspergillus species.</title>
        <authorList>
            <person name="Kaerboelling I."/>
            <person name="Vesth T.C."/>
            <person name="Frisvad J.C."/>
            <person name="Nybo J.L."/>
            <person name="Theobald S."/>
            <person name="Kuo A."/>
            <person name="Bowyer P."/>
            <person name="Matsuda Y."/>
            <person name="Mondo S."/>
            <person name="Lyhne E.K."/>
            <person name="Kogle M.E."/>
            <person name="Clum A."/>
            <person name="Lipzen A."/>
            <person name="Salamov A."/>
            <person name="Ngan C.Y."/>
            <person name="Daum C."/>
            <person name="Chiniquy J."/>
            <person name="Barry K."/>
            <person name="LaButti K."/>
            <person name="Haridas S."/>
            <person name="Simmons B.A."/>
            <person name="Magnuson J.K."/>
            <person name="Mortensen U.H."/>
            <person name="Larsen T.O."/>
            <person name="Grigoriev I.V."/>
            <person name="Baker S.E."/>
            <person name="Andersen M.R."/>
        </authorList>
    </citation>
    <scope>NUCLEOTIDE SEQUENCE [LARGE SCALE GENOMIC DNA]</scope>
    <source>
        <strain evidence="4">IBT 16806</strain>
    </source>
</reference>
<dbReference type="PANTHER" id="PTHR40622">
    <property type="match status" value="1"/>
</dbReference>
<protein>
    <submittedName>
        <fullName evidence="3">Uncharacterized protein</fullName>
    </submittedName>
</protein>
<feature type="signal peptide" evidence="2">
    <location>
        <begin position="1"/>
        <end position="18"/>
    </location>
</feature>
<dbReference type="EMBL" id="MSZS01000006">
    <property type="protein sequence ID" value="PKX91499.1"/>
    <property type="molecule type" value="Genomic_DNA"/>
</dbReference>
<comment type="caution">
    <text evidence="3">The sequence shown here is derived from an EMBL/GenBank/DDBJ whole genome shotgun (WGS) entry which is preliminary data.</text>
</comment>
<name>A0A2I1C1K9_ASPN1</name>